<dbReference type="FunFam" id="3.40.50.12620:FF:000001">
    <property type="entry name" value="Glucokinase regulatory protein"/>
    <property type="match status" value="1"/>
</dbReference>
<dbReference type="Gene3D" id="3.40.50.12620">
    <property type="match status" value="1"/>
</dbReference>
<dbReference type="GO" id="GO:0005829">
    <property type="term" value="C:cytosol"/>
    <property type="evidence" value="ECO:0007669"/>
    <property type="project" value="TreeGrafter"/>
</dbReference>
<comment type="caution">
    <text evidence="15">The sequence shown here is derived from an EMBL/GenBank/DDBJ whole genome shotgun (WGS) entry which is preliminary data.</text>
</comment>
<dbReference type="GO" id="GO:0042593">
    <property type="term" value="P:glucose homeostasis"/>
    <property type="evidence" value="ECO:0007669"/>
    <property type="project" value="TreeGrafter"/>
</dbReference>
<keyword evidence="7" id="KW-0539">Nucleus</keyword>
<evidence type="ECO:0000256" key="10">
    <source>
        <dbReference type="ARBA" id="ARBA00060904"/>
    </source>
</evidence>
<feature type="region of interest" description="Disordered" evidence="13">
    <location>
        <begin position="162"/>
        <end position="241"/>
    </location>
</feature>
<proteinExistence type="inferred from homology"/>
<dbReference type="GO" id="GO:1901135">
    <property type="term" value="P:carbohydrate derivative metabolic process"/>
    <property type="evidence" value="ECO:0007669"/>
    <property type="project" value="InterPro"/>
</dbReference>
<feature type="domain" description="SIS" evidence="14">
    <location>
        <begin position="567"/>
        <end position="746"/>
    </location>
</feature>
<dbReference type="FunFam" id="3.40.50.10490:FF:000033">
    <property type="entry name" value="Glucokinase regulatory protein"/>
    <property type="match status" value="1"/>
</dbReference>
<feature type="domain" description="SIS" evidence="14">
    <location>
        <begin position="344"/>
        <end position="532"/>
    </location>
</feature>
<comment type="function">
    <text evidence="9">Regulates glucokinase (GCK) by forming an inactive complex with this enzyme. Acts by promoting GCK recruitment to the nucleus, possibly to provide a reserve of GCK that can be quickly released in the cytoplasm after a meal. The affinity of GCKR for GCK is modulated by fructose metabolites: GCKR with bound fructose 6-phosphate has increased affinity for GCK, while GCKR with bound fructose 1-phosphate has strongly decreased affinity for GCK and does not inhibit GCK activity.</text>
</comment>
<name>A0A7J7EBC7_DICBM</name>
<organism evidence="15 16">
    <name type="scientific">Diceros bicornis minor</name>
    <name type="common">South-central black rhinoceros</name>
    <dbReference type="NCBI Taxonomy" id="77932"/>
    <lineage>
        <taxon>Eukaryota</taxon>
        <taxon>Metazoa</taxon>
        <taxon>Chordata</taxon>
        <taxon>Craniata</taxon>
        <taxon>Vertebrata</taxon>
        <taxon>Euteleostomi</taxon>
        <taxon>Mammalia</taxon>
        <taxon>Eutheria</taxon>
        <taxon>Laurasiatheria</taxon>
        <taxon>Perissodactyla</taxon>
        <taxon>Rhinocerotidae</taxon>
        <taxon>Diceros</taxon>
    </lineage>
</organism>
<dbReference type="InterPro" id="IPR001347">
    <property type="entry name" value="SIS_dom"/>
</dbReference>
<evidence type="ECO:0000256" key="3">
    <source>
        <dbReference type="ARBA" id="ARBA00004496"/>
    </source>
</evidence>
<protein>
    <recommendedName>
        <fullName evidence="12">Glucokinase regulatory protein</fullName>
    </recommendedName>
</protein>
<comment type="similarity">
    <text evidence="10">Belongs to the GCKR family.</text>
</comment>
<dbReference type="PROSITE" id="PS51464">
    <property type="entry name" value="SIS"/>
    <property type="match status" value="2"/>
</dbReference>
<dbReference type="GO" id="GO:0005739">
    <property type="term" value="C:mitochondrion"/>
    <property type="evidence" value="ECO:0007669"/>
    <property type="project" value="UniProtKB-SubCell"/>
</dbReference>
<dbReference type="GO" id="GO:0019210">
    <property type="term" value="F:kinase inhibitor activity"/>
    <property type="evidence" value="ECO:0007669"/>
    <property type="project" value="UniProtKB-ARBA"/>
</dbReference>
<reference evidence="15 16" key="1">
    <citation type="journal article" date="2020" name="Mol. Biol. Evol.">
        <title>Interspecific Gene Flow and the Evolution of Specialization in Black and White Rhinoceros.</title>
        <authorList>
            <person name="Moodley Y."/>
            <person name="Westbury M.V."/>
            <person name="Russo I.M."/>
            <person name="Gopalakrishnan S."/>
            <person name="Rakotoarivelo A."/>
            <person name="Olsen R.A."/>
            <person name="Prost S."/>
            <person name="Tunstall T."/>
            <person name="Ryder O.A."/>
            <person name="Dalen L."/>
            <person name="Bruford M.W."/>
        </authorList>
    </citation>
    <scope>NUCLEOTIDE SEQUENCE [LARGE SCALE GENOMIC DNA]</scope>
    <source>
        <strain evidence="15">SBR-YM</strain>
        <tissue evidence="15">Skin</tissue>
    </source>
</reference>
<dbReference type="InterPro" id="IPR040190">
    <property type="entry name" value="MURQ/GCKR"/>
</dbReference>
<evidence type="ECO:0000259" key="14">
    <source>
        <dbReference type="PROSITE" id="PS51464"/>
    </source>
</evidence>
<feature type="compositionally biased region" description="Low complexity" evidence="13">
    <location>
        <begin position="162"/>
        <end position="191"/>
    </location>
</feature>
<comment type="subunit">
    <text evidence="11">Interacts (fructose 6-phosphate bound form) with GCK.</text>
</comment>
<dbReference type="GO" id="GO:0009750">
    <property type="term" value="P:response to fructose"/>
    <property type="evidence" value="ECO:0007669"/>
    <property type="project" value="TreeGrafter"/>
</dbReference>
<evidence type="ECO:0000256" key="1">
    <source>
        <dbReference type="ARBA" id="ARBA00004123"/>
    </source>
</evidence>
<dbReference type="AlphaFoldDB" id="A0A7J7EBC7"/>
<evidence type="ECO:0000256" key="5">
    <source>
        <dbReference type="ARBA" id="ARBA00022737"/>
    </source>
</evidence>
<dbReference type="GO" id="GO:0070095">
    <property type="term" value="F:fructose-6-phosphate binding"/>
    <property type="evidence" value="ECO:0007669"/>
    <property type="project" value="TreeGrafter"/>
</dbReference>
<keyword evidence="8" id="KW-0119">Carbohydrate metabolism</keyword>
<evidence type="ECO:0000256" key="11">
    <source>
        <dbReference type="ARBA" id="ARBA00065019"/>
    </source>
</evidence>
<evidence type="ECO:0000313" key="16">
    <source>
        <dbReference type="Proteomes" id="UP000551758"/>
    </source>
</evidence>
<evidence type="ECO:0000256" key="4">
    <source>
        <dbReference type="ARBA" id="ARBA00022490"/>
    </source>
</evidence>
<dbReference type="Pfam" id="PF22198">
    <property type="entry name" value="GKRP_SIS_2"/>
    <property type="match status" value="1"/>
</dbReference>
<evidence type="ECO:0000256" key="13">
    <source>
        <dbReference type="SAM" id="MobiDB-lite"/>
    </source>
</evidence>
<evidence type="ECO:0000256" key="9">
    <source>
        <dbReference type="ARBA" id="ARBA00058484"/>
    </source>
</evidence>
<dbReference type="InterPro" id="IPR046348">
    <property type="entry name" value="SIS_dom_sf"/>
</dbReference>
<evidence type="ECO:0000256" key="6">
    <source>
        <dbReference type="ARBA" id="ARBA00023128"/>
    </source>
</evidence>
<dbReference type="Pfam" id="PF22645">
    <property type="entry name" value="GKRP_SIS_N"/>
    <property type="match status" value="1"/>
</dbReference>
<dbReference type="PANTHER" id="PTHR10088">
    <property type="entry name" value="GLUCOKINASE REGULATORY PROTEIN"/>
    <property type="match status" value="1"/>
</dbReference>
<sequence>MVSTESAGRRWGIRLTSRRGSWRWQELWRVKDWPERTAGPRGRSGLGGLLGAQRAAHRATRWRCPYPIPARARRGGQCGTELRAEDGGVAGAGRGAARRPELGPAAESVGEQGAVPARPGGWPGSPVREAVRLPPPAPAAGCDRPGQPAAAFCRAGPARSAAARPGRAARPAPLGFLPPSFPRPRFSQGSSYDPPIGGLPGPHPVRSRLNPPSPRGRRGRRRCEGLRHLGEPLPPDGISEVGGAGTTVCPQSGTMPGTKWFQHVIETPEPGKWELSGYEAALPITEKSNPLTQDLDKADAKQIVQLLGQCDAEIFQEEGQTMRTYQRLYSESVLTTMVQVAGKVQEVLKEPEGALVVLSGGGTSGRMAFLMSVSFNQLMKGLGQKPLYTYLIAGGDRSVVASREGTEDSALHRIEELKKVAAGKKRVIVIGISVGLSAPFVAGQMDYCMDNPAVFLPVLVGFNPVSMARNDPIEDWSSTFRQIAERMQKLQEKQEAFPEGLSGSSRMKGGSATKILLETLLLAAHKTVDRGLAASQRCLLEILRTYERAHQVTYSQSPKIATLMKQASTSLEKRGHVYLVGWQTLGIIAIMDGVECIHTFGADFRDVRGFLIGDHSDIFNQKAELINQGPQFSFSQEDFLTSILPSLMEIDTVVFIFTLDNNLTEVQTLVEQVKEKTSNIQGLAHSTVGQSLPTSLKKLFPSIISITWPLLFFEYEGNFIQKFQHELSTKWVLNTVSTGAHVLLGKILQNHMLDLRIRNSKLFWRALAMLQRFSGQPKARCIESLLQVIHFPQPLSDDIRASPISFHIQVAHEKEQVIPIALLSLLFQCSIPEAQAHLAAAPSVCEAVRSALTGPGRKRSADPLETLEPALQQEMTAKEPNRFWFYEGRVTNLLQAAIKSLHIFNRCPFPQPPLPQCLLSVIPLVFILHKHVFLTLQLKYLDGTKTSSEFNSYILAYDIQVVLNVRQAGARSHGTVGLKEDVMTRQKIKGPKAGARDEALQAQQNV</sequence>
<gene>
    <name evidence="15" type="ORF">HPG69_009000</name>
</gene>
<dbReference type="GO" id="GO:0030246">
    <property type="term" value="F:carbohydrate binding"/>
    <property type="evidence" value="ECO:0007669"/>
    <property type="project" value="TreeGrafter"/>
</dbReference>
<evidence type="ECO:0000256" key="8">
    <source>
        <dbReference type="ARBA" id="ARBA00023277"/>
    </source>
</evidence>
<keyword evidence="16" id="KW-1185">Reference proteome</keyword>
<dbReference type="GO" id="GO:0005654">
    <property type="term" value="C:nucleoplasm"/>
    <property type="evidence" value="ECO:0007669"/>
    <property type="project" value="TreeGrafter"/>
</dbReference>
<comment type="subcellular location">
    <subcellularLocation>
        <location evidence="3">Cytoplasm</location>
    </subcellularLocation>
    <subcellularLocation>
        <location evidence="2">Mitochondrion</location>
    </subcellularLocation>
    <subcellularLocation>
        <location evidence="1">Nucleus</location>
    </subcellularLocation>
</comment>
<accession>A0A7J7EBC7</accession>
<feature type="region of interest" description="Disordered" evidence="13">
    <location>
        <begin position="86"/>
        <end position="147"/>
    </location>
</feature>
<dbReference type="FunFam" id="1.10.8.1080:FF:000002">
    <property type="entry name" value="Glucokinase regulatory protein"/>
    <property type="match status" value="1"/>
</dbReference>
<dbReference type="GO" id="GO:0019899">
    <property type="term" value="F:enzyme binding"/>
    <property type="evidence" value="ECO:0007669"/>
    <property type="project" value="TreeGrafter"/>
</dbReference>
<dbReference type="PANTHER" id="PTHR10088:SF4">
    <property type="entry name" value="GLUCOKINASE REGULATORY PROTEIN"/>
    <property type="match status" value="1"/>
</dbReference>
<dbReference type="SUPFAM" id="SSF53697">
    <property type="entry name" value="SIS domain"/>
    <property type="match status" value="2"/>
</dbReference>
<dbReference type="EMBL" id="JACDTQ010003659">
    <property type="protein sequence ID" value="KAF5913049.1"/>
    <property type="molecule type" value="Genomic_DNA"/>
</dbReference>
<evidence type="ECO:0000256" key="2">
    <source>
        <dbReference type="ARBA" id="ARBA00004173"/>
    </source>
</evidence>
<keyword evidence="6" id="KW-0496">Mitochondrion</keyword>
<dbReference type="Pfam" id="PF20741">
    <property type="entry name" value="GKRP-like_C"/>
    <property type="match status" value="1"/>
</dbReference>
<keyword evidence="5" id="KW-0677">Repeat</keyword>
<dbReference type="Proteomes" id="UP000551758">
    <property type="component" value="Unassembled WGS sequence"/>
</dbReference>
<evidence type="ECO:0000256" key="7">
    <source>
        <dbReference type="ARBA" id="ARBA00023242"/>
    </source>
</evidence>
<dbReference type="Gene3D" id="3.40.50.10490">
    <property type="entry name" value="Glucose-6-phosphate isomerase like protein, domain 1"/>
    <property type="match status" value="1"/>
</dbReference>
<dbReference type="Gene3D" id="1.10.8.1080">
    <property type="match status" value="1"/>
</dbReference>
<evidence type="ECO:0000256" key="12">
    <source>
        <dbReference type="ARBA" id="ARBA00073034"/>
    </source>
</evidence>
<keyword evidence="4" id="KW-0963">Cytoplasm</keyword>
<dbReference type="InterPro" id="IPR054017">
    <property type="entry name" value="GKRP_SIS_2"/>
</dbReference>
<evidence type="ECO:0000313" key="15">
    <source>
        <dbReference type="EMBL" id="KAF5913049.1"/>
    </source>
</evidence>